<dbReference type="InterPro" id="IPR044611">
    <property type="entry name" value="E3A/B/C-like"/>
</dbReference>
<feature type="domain" description="UBC core" evidence="8">
    <location>
        <begin position="2"/>
        <end position="150"/>
    </location>
</feature>
<dbReference type="PANTHER" id="PTHR45700:SF2">
    <property type="entry name" value="UBIQUITIN-PROTEIN LIGASE E3C"/>
    <property type="match status" value="1"/>
</dbReference>
<feature type="compositionally biased region" description="Acidic residues" evidence="7">
    <location>
        <begin position="235"/>
        <end position="252"/>
    </location>
</feature>
<dbReference type="InterPro" id="IPR035983">
    <property type="entry name" value="Hect_E3_ubiquitin_ligase"/>
</dbReference>
<dbReference type="GO" id="GO:0006511">
    <property type="term" value="P:ubiquitin-dependent protein catabolic process"/>
    <property type="evidence" value="ECO:0007669"/>
    <property type="project" value="TreeGrafter"/>
</dbReference>
<dbReference type="SMART" id="SM00212">
    <property type="entry name" value="UBCc"/>
    <property type="match status" value="1"/>
</dbReference>
<dbReference type="InterPro" id="IPR000569">
    <property type="entry name" value="HECT_dom"/>
</dbReference>
<proteinExistence type="predicted"/>
<evidence type="ECO:0000313" key="10">
    <source>
        <dbReference type="EMBL" id="OZJ02434.1"/>
    </source>
</evidence>
<dbReference type="PROSITE" id="PS00183">
    <property type="entry name" value="UBC_1"/>
    <property type="match status" value="1"/>
</dbReference>
<evidence type="ECO:0000256" key="6">
    <source>
        <dbReference type="PROSITE-ProRule" id="PRU10133"/>
    </source>
</evidence>
<evidence type="ECO:0000256" key="2">
    <source>
        <dbReference type="ARBA" id="ARBA00012485"/>
    </source>
</evidence>
<feature type="compositionally biased region" description="Basic and acidic residues" evidence="7">
    <location>
        <begin position="448"/>
        <end position="467"/>
    </location>
</feature>
<evidence type="ECO:0000256" key="1">
    <source>
        <dbReference type="ARBA" id="ARBA00000885"/>
    </source>
</evidence>
<feature type="compositionally biased region" description="Low complexity" evidence="7">
    <location>
        <begin position="258"/>
        <end position="267"/>
    </location>
</feature>
<accession>A0A261XW18</accession>
<dbReference type="FunFam" id="3.30.2160.10:FF:000002">
    <property type="entry name" value="Putative Ubiquitin-protein ligase E3C"/>
    <property type="match status" value="1"/>
</dbReference>
<gene>
    <name evidence="10" type="ORF">BZG36_04466</name>
</gene>
<reference evidence="10 11" key="1">
    <citation type="journal article" date="2017" name="Mycologia">
        <title>Bifiguratus adelaidae, gen. et sp. nov., a new member of Mucoromycotina in endophytic and soil-dwelling habitats.</title>
        <authorList>
            <person name="Torres-Cruz T.J."/>
            <person name="Billingsley Tobias T.L."/>
            <person name="Almatruk M."/>
            <person name="Hesse C."/>
            <person name="Kuske C.R."/>
            <person name="Desiro A."/>
            <person name="Benucci G.M."/>
            <person name="Bonito G."/>
            <person name="Stajich J.E."/>
            <person name="Dunlap C."/>
            <person name="Arnold A.E."/>
            <person name="Porras-Alfaro A."/>
        </authorList>
    </citation>
    <scope>NUCLEOTIDE SEQUENCE [LARGE SCALE GENOMIC DNA]</scope>
    <source>
        <strain evidence="10 11">AZ0501</strain>
    </source>
</reference>
<dbReference type="InterPro" id="IPR023313">
    <property type="entry name" value="UBQ-conjugating_AS"/>
</dbReference>
<name>A0A261XW18_9FUNG</name>
<feature type="region of interest" description="Disordered" evidence="7">
    <location>
        <begin position="174"/>
        <end position="314"/>
    </location>
</feature>
<dbReference type="CDD" id="cd23813">
    <property type="entry name" value="UBCc_UBE2N"/>
    <property type="match status" value="1"/>
</dbReference>
<comment type="catalytic activity">
    <reaction evidence="1">
        <text>S-ubiquitinyl-[E2 ubiquitin-conjugating enzyme]-L-cysteine + [acceptor protein]-L-lysine = [E2 ubiquitin-conjugating enzyme]-L-cysteine + N(6)-ubiquitinyl-[acceptor protein]-L-lysine.</text>
        <dbReference type="EC" id="2.3.2.26"/>
    </reaction>
</comment>
<feature type="active site" description="Glycyl thioester intermediate" evidence="6">
    <location>
        <position position="88"/>
    </location>
</feature>
<dbReference type="SUPFAM" id="SSF56204">
    <property type="entry name" value="Hect, E3 ligase catalytic domain"/>
    <property type="match status" value="1"/>
</dbReference>
<dbReference type="EMBL" id="MVBO01000152">
    <property type="protein sequence ID" value="OZJ02434.1"/>
    <property type="molecule type" value="Genomic_DNA"/>
</dbReference>
<evidence type="ECO:0000256" key="5">
    <source>
        <dbReference type="PROSITE-ProRule" id="PRU00104"/>
    </source>
</evidence>
<dbReference type="Gene3D" id="3.30.2410.10">
    <property type="entry name" value="Hect, E3 ligase catalytic domain"/>
    <property type="match status" value="1"/>
</dbReference>
<evidence type="ECO:0000256" key="4">
    <source>
        <dbReference type="ARBA" id="ARBA00022786"/>
    </source>
</evidence>
<feature type="domain" description="HECT" evidence="9">
    <location>
        <begin position="1117"/>
        <end position="1450"/>
    </location>
</feature>
<dbReference type="Proteomes" id="UP000242875">
    <property type="component" value="Unassembled WGS sequence"/>
</dbReference>
<dbReference type="GO" id="GO:0061630">
    <property type="term" value="F:ubiquitin protein ligase activity"/>
    <property type="evidence" value="ECO:0007669"/>
    <property type="project" value="UniProtKB-EC"/>
</dbReference>
<comment type="caution">
    <text evidence="10">The sequence shown here is derived from an EMBL/GenBank/DDBJ whole genome shotgun (WGS) entry which is preliminary data.</text>
</comment>
<dbReference type="PANTHER" id="PTHR45700">
    <property type="entry name" value="UBIQUITIN-PROTEIN LIGASE E3C"/>
    <property type="match status" value="1"/>
</dbReference>
<dbReference type="Pfam" id="PF00632">
    <property type="entry name" value="HECT"/>
    <property type="match status" value="1"/>
</dbReference>
<evidence type="ECO:0000256" key="3">
    <source>
        <dbReference type="ARBA" id="ARBA00022679"/>
    </source>
</evidence>
<dbReference type="Gene3D" id="3.90.1750.10">
    <property type="entry name" value="Hect, E3 ligase catalytic domains"/>
    <property type="match status" value="1"/>
</dbReference>
<evidence type="ECO:0000256" key="7">
    <source>
        <dbReference type="SAM" id="MobiDB-lite"/>
    </source>
</evidence>
<dbReference type="Gene3D" id="3.30.2160.10">
    <property type="entry name" value="Hect, E3 ligase catalytic domain"/>
    <property type="match status" value="1"/>
</dbReference>
<dbReference type="SMART" id="SM00119">
    <property type="entry name" value="HECTc"/>
    <property type="match status" value="1"/>
</dbReference>
<dbReference type="OrthoDB" id="8068875at2759"/>
<dbReference type="FunFam" id="3.30.2410.10:FF:000011">
    <property type="entry name" value="Putative Ubiquitin-protein ligase E3C"/>
    <property type="match status" value="1"/>
</dbReference>
<feature type="compositionally biased region" description="Acidic residues" evidence="7">
    <location>
        <begin position="205"/>
        <end position="217"/>
    </location>
</feature>
<evidence type="ECO:0000313" key="11">
    <source>
        <dbReference type="Proteomes" id="UP000242875"/>
    </source>
</evidence>
<dbReference type="InterPro" id="IPR000608">
    <property type="entry name" value="UBC"/>
</dbReference>
<evidence type="ECO:0000259" key="9">
    <source>
        <dbReference type="PROSITE" id="PS50237"/>
    </source>
</evidence>
<dbReference type="SUPFAM" id="SSF54495">
    <property type="entry name" value="UBC-like"/>
    <property type="match status" value="1"/>
</dbReference>
<dbReference type="PROSITE" id="PS50237">
    <property type="entry name" value="HECT"/>
    <property type="match status" value="1"/>
</dbReference>
<dbReference type="GO" id="GO:0000209">
    <property type="term" value="P:protein polyubiquitination"/>
    <property type="evidence" value="ECO:0007669"/>
    <property type="project" value="InterPro"/>
</dbReference>
<sequence length="1450" mass="163149">MALSKRIIKETERLMAEPVPGISATPHDDNLRYFDVVIAGPTQSPFEGKLLSSLLELFLPDEYPMAPPKVRFLTKIYHPNIDKLGRICLDILKDKWSPALQIRTVLLSIQALLSAPNPDDPLANDVAQHWKENEKDAINTGKLTCALCQQIIKTEQVWPAHLASSGHKARLAKLKHASASSVRQAPTIPQKRTADGRGGGLDVDYGSEEDDRDDETELSGKRARVDDKGTIDTLDQQEAEYEEEEEEEEEQEPTSALPADFFDPPAANGNANGQEQHDEPMTDQTANSALPKGFFDDARAGKQAQKTQKVDKEQFEREFEQFQLEIEATTAVAQQEEEADEEELWQGREDELARQQEELEDRYEKLRQMRHAKAVVKDKPTTALRSLIHTAIAPEEEVDEEMDDDDDEDDDVLLDDDLDWRAQSLYSYFEGDYKSKRQISLGGVRTRDKQKLVKKTQDERKAREVERTRHKSATRIQPVPHMENVSILQYPLLGDNDEEERWLWCVKRLLKVVLTQLKSSTDSSDRILLNFVDMAIKIHQHLPSNPNSMANAISNLLAYVVLEADLYSTLGAVISSQGLDRKNDHLVRLAIEVAVSPLAKDNIAPTGHYSNNQKASFESYLSRFIFHILIIEALPNCISVEALKTLLTHMPFERVLANIVAHHGSIEGGQGSAQNALARTVYLLANITAFGYQNVGKLSSTGLIDYIDTLRILLALSPRIELEEKPNIQGQNDTVQDALDEADDDDLVAPIQPVGQPDEFSPSPALRKWLKILPSPTHISAILDAVRKSMSSASSSSISLFKITNFVITLTSTIPASRESTLTTMMYSAVDFGKLLPKPEQATNERSKSSNMVPLLWETWKISVTASKLGNLKDSSHTVDIQPFRNIRIFTEAKYAMDWTLLALLCDMFNLVLLTMGDDEFFGLHGSSGRNPMALDTIVQMTGWLKNIAFMLYWNDGQLPTDIPFAETSLTPAKLRESVTKTLQHIQSRDSRRRFTPPDHWLIGGLDMDSFFQAALEDDDKEAGVVEDPAVPAARRTIAYKPRPSSITTPRLGILNNIPFIIPFEDRIALFRKFVDNDRERSREYDPFWFPNARATIRRSHVFEDGFTHLNALGPKLKGRIAISFIDEFGLTEAGIDGGGVFKEFLTSLAKQALDTNYGLFKATDDQLLYPNPHTYSTESSQLAFYEFLGRILGKALYEGILVDAAFAGFFLSKWLGKTSYLDDLPSLDPELYHGLMSLKNYTGNVEDLALDFTVTENEFGESKVIELIPNGRNIPVTNENRIRYIYLMAYYRLNTQIDKQCRAFFRGLSDLIDPRWLRMFNQASQELQVLLGGASIPLDIQDLQRHTQYAGYAPEDRVIKDFWAVIKSLKPDETSKFIKFVTSCSRPPLLGFKELNPAFCIRNAGADDERLPTSSTCVNLLKLPNFSSRAVLEKKLLYAINAEAGFDLS</sequence>
<protein>
    <recommendedName>
        <fullName evidence="2">HECT-type E3 ubiquitin transferase</fullName>
        <ecNumber evidence="2">2.3.2.26</ecNumber>
    </recommendedName>
</protein>
<dbReference type="PROSITE" id="PS50127">
    <property type="entry name" value="UBC_2"/>
    <property type="match status" value="1"/>
</dbReference>
<dbReference type="EC" id="2.3.2.26" evidence="2"/>
<evidence type="ECO:0000259" key="8">
    <source>
        <dbReference type="PROSITE" id="PS50127"/>
    </source>
</evidence>
<feature type="active site" description="Glycyl thioester intermediate" evidence="5">
    <location>
        <position position="1418"/>
    </location>
</feature>
<keyword evidence="11" id="KW-1185">Reference proteome</keyword>
<feature type="region of interest" description="Disordered" evidence="7">
    <location>
        <begin position="448"/>
        <end position="472"/>
    </location>
</feature>
<organism evidence="10 11">
    <name type="scientific">Bifiguratus adelaidae</name>
    <dbReference type="NCBI Taxonomy" id="1938954"/>
    <lineage>
        <taxon>Eukaryota</taxon>
        <taxon>Fungi</taxon>
        <taxon>Fungi incertae sedis</taxon>
        <taxon>Mucoromycota</taxon>
        <taxon>Mucoromycotina</taxon>
        <taxon>Endogonomycetes</taxon>
        <taxon>Endogonales</taxon>
        <taxon>Endogonales incertae sedis</taxon>
        <taxon>Bifiguratus</taxon>
    </lineage>
</organism>
<dbReference type="InterPro" id="IPR016135">
    <property type="entry name" value="UBQ-conjugating_enzyme/RWD"/>
</dbReference>
<dbReference type="CDD" id="cd00078">
    <property type="entry name" value="HECTc"/>
    <property type="match status" value="1"/>
</dbReference>
<dbReference type="Gene3D" id="3.10.110.10">
    <property type="entry name" value="Ubiquitin Conjugating Enzyme"/>
    <property type="match status" value="1"/>
</dbReference>
<keyword evidence="4 5" id="KW-0833">Ubl conjugation pathway</keyword>
<keyword evidence="3" id="KW-0808">Transferase</keyword>
<dbReference type="FunFam" id="3.10.110.10:FF:000073">
    <property type="entry name" value="Ubiquitin-conjugating enzyme E2 N"/>
    <property type="match status" value="1"/>
</dbReference>
<feature type="compositionally biased region" description="Basic and acidic residues" evidence="7">
    <location>
        <begin position="218"/>
        <end position="230"/>
    </location>
</feature>
<dbReference type="Pfam" id="PF00179">
    <property type="entry name" value="UQ_con"/>
    <property type="match status" value="1"/>
</dbReference>